<sequence length="181" mass="18952">MIPVWLCDSLTCRTGSGDELAELLWDNGPALRGAPPPFQPFTCSTGGSSRTHELKRHAAAAGLASVPLGTHDADLSIHDDAVPWLHCPVVDDDGDGAAAAGVLRRLAVRVPGAPRQRAARLLPPRRGHPALPRRAAPSEAAAKQAPPSAGEGVMNFTFFSRATAAARTVAGDHLVGLLRQR</sequence>
<dbReference type="EMBL" id="AGNK02002738">
    <property type="status" value="NOT_ANNOTATED_CDS"/>
    <property type="molecule type" value="Genomic_DNA"/>
</dbReference>
<dbReference type="PANTHER" id="PTHR46807:SF6">
    <property type="entry name" value="TRANSCRIPTION FACTOR APG"/>
    <property type="match status" value="1"/>
</dbReference>
<reference evidence="3" key="1">
    <citation type="journal article" date="2012" name="Nat. Biotechnol.">
        <title>Reference genome sequence of the model plant Setaria.</title>
        <authorList>
            <person name="Bennetzen J.L."/>
            <person name="Schmutz J."/>
            <person name="Wang H."/>
            <person name="Percifield R."/>
            <person name="Hawkins J."/>
            <person name="Pontaroli A.C."/>
            <person name="Estep M."/>
            <person name="Feng L."/>
            <person name="Vaughn J.N."/>
            <person name="Grimwood J."/>
            <person name="Jenkins J."/>
            <person name="Barry K."/>
            <person name="Lindquist E."/>
            <person name="Hellsten U."/>
            <person name="Deshpande S."/>
            <person name="Wang X."/>
            <person name="Wu X."/>
            <person name="Mitros T."/>
            <person name="Triplett J."/>
            <person name="Yang X."/>
            <person name="Ye C.Y."/>
            <person name="Mauro-Herrera M."/>
            <person name="Wang L."/>
            <person name="Li P."/>
            <person name="Sharma M."/>
            <person name="Sharma R."/>
            <person name="Ronald P.C."/>
            <person name="Panaud O."/>
            <person name="Kellogg E.A."/>
            <person name="Brutnell T.P."/>
            <person name="Doust A.N."/>
            <person name="Tuskan G.A."/>
            <person name="Rokhsar D."/>
            <person name="Devos K.M."/>
        </authorList>
    </citation>
    <scope>NUCLEOTIDE SEQUENCE [LARGE SCALE GENOMIC DNA]</scope>
    <source>
        <strain evidence="3">cv. Yugu1</strain>
    </source>
</reference>
<organism evidence="2 3">
    <name type="scientific">Setaria italica</name>
    <name type="common">Foxtail millet</name>
    <name type="synonym">Panicum italicum</name>
    <dbReference type="NCBI Taxonomy" id="4555"/>
    <lineage>
        <taxon>Eukaryota</taxon>
        <taxon>Viridiplantae</taxon>
        <taxon>Streptophyta</taxon>
        <taxon>Embryophyta</taxon>
        <taxon>Tracheophyta</taxon>
        <taxon>Spermatophyta</taxon>
        <taxon>Magnoliopsida</taxon>
        <taxon>Liliopsida</taxon>
        <taxon>Poales</taxon>
        <taxon>Poaceae</taxon>
        <taxon>PACMAD clade</taxon>
        <taxon>Panicoideae</taxon>
        <taxon>Panicodae</taxon>
        <taxon>Paniceae</taxon>
        <taxon>Cenchrinae</taxon>
        <taxon>Setaria</taxon>
    </lineage>
</organism>
<dbReference type="PANTHER" id="PTHR46807">
    <property type="entry name" value="TRANSCRIPTION FACTOR PIF3"/>
    <property type="match status" value="1"/>
</dbReference>
<evidence type="ECO:0000313" key="3">
    <source>
        <dbReference type="Proteomes" id="UP000004995"/>
    </source>
</evidence>
<dbReference type="Proteomes" id="UP000004995">
    <property type="component" value="Unassembled WGS sequence"/>
</dbReference>
<proteinExistence type="predicted"/>
<evidence type="ECO:0000313" key="2">
    <source>
        <dbReference type="EnsemblPlants" id="KQL03290"/>
    </source>
</evidence>
<name>K3XME3_SETIT</name>
<dbReference type="AlphaFoldDB" id="K3XME3"/>
<evidence type="ECO:0000256" key="1">
    <source>
        <dbReference type="SAM" id="MobiDB-lite"/>
    </source>
</evidence>
<keyword evidence="3" id="KW-1185">Reference proteome</keyword>
<dbReference type="InterPro" id="IPR044273">
    <property type="entry name" value="PIF3-like"/>
</dbReference>
<dbReference type="InParanoid" id="K3XME3"/>
<feature type="compositionally biased region" description="Low complexity" evidence="1">
    <location>
        <begin position="129"/>
        <end position="149"/>
    </location>
</feature>
<reference evidence="2" key="2">
    <citation type="submission" date="2018-08" db="UniProtKB">
        <authorList>
            <consortium name="EnsemblPlants"/>
        </authorList>
    </citation>
    <scope>IDENTIFICATION</scope>
    <source>
        <strain evidence="2">Yugu1</strain>
    </source>
</reference>
<dbReference type="EnsemblPlants" id="KQL03290">
    <property type="protein sequence ID" value="KQL03290"/>
    <property type="gene ID" value="SETIT_003066mg"/>
</dbReference>
<dbReference type="HOGENOM" id="CLU_1491503_0_0_1"/>
<accession>K3XME3</accession>
<feature type="region of interest" description="Disordered" evidence="1">
    <location>
        <begin position="120"/>
        <end position="149"/>
    </location>
</feature>
<dbReference type="Gramene" id="KQL03290">
    <property type="protein sequence ID" value="KQL03290"/>
    <property type="gene ID" value="SETIT_003066mg"/>
</dbReference>
<dbReference type="GO" id="GO:0003700">
    <property type="term" value="F:DNA-binding transcription factor activity"/>
    <property type="evidence" value="ECO:0007669"/>
    <property type="project" value="InterPro"/>
</dbReference>
<protein>
    <submittedName>
        <fullName evidence="2">Uncharacterized protein</fullName>
    </submittedName>
</protein>